<gene>
    <name evidence="2" type="primary">fimH</name>
    <name evidence="2" type="ORF">GNB57_001952</name>
</gene>
<reference evidence="2" key="2">
    <citation type="submission" date="2018-07" db="EMBL/GenBank/DDBJ databases">
        <authorList>
            <consortium name="NCBI Pathogen Detection Project"/>
        </authorList>
    </citation>
    <scope>NUCLEOTIDE SEQUENCE</scope>
    <source>
        <strain evidence="2">DMS 61/81</strain>
    </source>
</reference>
<evidence type="ECO:0000256" key="1">
    <source>
        <dbReference type="SAM" id="SignalP"/>
    </source>
</evidence>
<keyword evidence="1" id="KW-0732">Signal</keyword>
<sequence length="150" mass="16374">MKIYSALLLAGTALFFSHPALATVCRNSNGTATDIFYDLSDVFTSGNNQPGQVVTLPEKSGWVGVNATCPAGTTVNYTYRSYVSELPVQSTEGNFKYLKLNDYLLGAMSITDSVAGVFYPPRNYILMGVDYNVSQQKPFGVQDSKLVFKL</sequence>
<accession>A0A728KU85</accession>
<feature type="signal peptide" evidence="1">
    <location>
        <begin position="1"/>
        <end position="22"/>
    </location>
</feature>
<organism evidence="2">
    <name type="scientific">Salmonella paratyphi B</name>
    <name type="common">Salmonella enterica subsp. enterica serovar Paratyphi B</name>
    <dbReference type="NCBI Taxonomy" id="57045"/>
    <lineage>
        <taxon>Bacteria</taxon>
        <taxon>Pseudomonadati</taxon>
        <taxon>Pseudomonadota</taxon>
        <taxon>Gammaproteobacteria</taxon>
        <taxon>Enterobacterales</taxon>
        <taxon>Enterobacteriaceae</taxon>
        <taxon>Salmonella</taxon>
    </lineage>
</organism>
<evidence type="ECO:0000313" key="2">
    <source>
        <dbReference type="EMBL" id="HAE2679122.1"/>
    </source>
</evidence>
<comment type="caution">
    <text evidence="2">The sequence shown here is derived from an EMBL/GenBank/DDBJ whole genome shotgun (WGS) entry which is preliminary data.</text>
</comment>
<protein>
    <submittedName>
        <fullName evidence="2">Type 1 fimbrin D-mannose specific adhesin FimH</fullName>
    </submittedName>
</protein>
<feature type="non-terminal residue" evidence="2">
    <location>
        <position position="150"/>
    </location>
</feature>
<dbReference type="EMBL" id="DAARJL010000009">
    <property type="protein sequence ID" value="HAE2679122.1"/>
    <property type="molecule type" value="Genomic_DNA"/>
</dbReference>
<dbReference type="AlphaFoldDB" id="A0A728KU85"/>
<proteinExistence type="predicted"/>
<reference evidence="2" key="1">
    <citation type="journal article" date="2018" name="Genome Biol.">
        <title>SKESA: strategic k-mer extension for scrupulous assemblies.</title>
        <authorList>
            <person name="Souvorov A."/>
            <person name="Agarwala R."/>
            <person name="Lipman D.J."/>
        </authorList>
    </citation>
    <scope>NUCLEOTIDE SEQUENCE</scope>
    <source>
        <strain evidence="2">DMS 61/81</strain>
    </source>
</reference>
<feature type="chain" id="PRO_5028078123" evidence="1">
    <location>
        <begin position="23"/>
        <end position="150"/>
    </location>
</feature>
<name>A0A728KU85_SALEB</name>